<comment type="caution">
    <text evidence="2">The sequence shown here is derived from an EMBL/GenBank/DDBJ whole genome shotgun (WGS) entry which is preliminary data.</text>
</comment>
<evidence type="ECO:0000313" key="3">
    <source>
        <dbReference type="Proteomes" id="UP000291301"/>
    </source>
</evidence>
<feature type="transmembrane region" description="Helical" evidence="1">
    <location>
        <begin position="12"/>
        <end position="29"/>
    </location>
</feature>
<evidence type="ECO:0000313" key="2">
    <source>
        <dbReference type="EMBL" id="TCD12438.1"/>
    </source>
</evidence>
<dbReference type="InterPro" id="IPR036188">
    <property type="entry name" value="FAD/NAD-bd_sf"/>
</dbReference>
<dbReference type="SUPFAM" id="SSF51905">
    <property type="entry name" value="FAD/NAD(P)-binding domain"/>
    <property type="match status" value="1"/>
</dbReference>
<dbReference type="FunFam" id="1.10.405.20:FF:000001">
    <property type="entry name" value="Amine oxidase"/>
    <property type="match status" value="1"/>
</dbReference>
<evidence type="ECO:0000256" key="1">
    <source>
        <dbReference type="SAM" id="Phobius"/>
    </source>
</evidence>
<dbReference type="OrthoDB" id="20837at2"/>
<protein>
    <submittedName>
        <fullName evidence="2">FAD-dependent oxidoreductase</fullName>
    </submittedName>
</protein>
<dbReference type="Gene3D" id="1.10.405.20">
    <property type="match status" value="1"/>
</dbReference>
<dbReference type="Proteomes" id="UP000291301">
    <property type="component" value="Unassembled WGS sequence"/>
</dbReference>
<keyword evidence="1" id="KW-1133">Transmembrane helix</keyword>
<accession>A0A4R0P9V6</accession>
<proteinExistence type="predicted"/>
<dbReference type="Pfam" id="PF13450">
    <property type="entry name" value="NAD_binding_8"/>
    <property type="match status" value="1"/>
</dbReference>
<dbReference type="InterPro" id="IPR050464">
    <property type="entry name" value="Zeta_carotene_desat/Oxidored"/>
</dbReference>
<dbReference type="Gene3D" id="3.30.70.1990">
    <property type="match status" value="1"/>
</dbReference>
<dbReference type="RefSeq" id="WP_131570653.1">
    <property type="nucleotide sequence ID" value="NZ_JAINFK010000005.1"/>
</dbReference>
<sequence>MKAETRGARKKIAVIGSGISGLAAAWSLSKRHDVTLYEAEDRPGGHTCTVDVDYDGSQIAVDVGFIVMNARNYPNLTALFEHFGVPVENSNMSFSLSLDNGWREWCGENLLTLFAQKRNLLSPSFWWMLKEILRFNRQCLVDRQAGHLDRISIGQYLKARRFSARFRDDYLIPMAAAIWSTPRIRMLDFPARSFVNFFENHRLLETTPPSWQTVSGGSRTYLGRVLSDFEGALLTGTPIRSVKKVVGGVAVTNMSRSTALFDSVVLASHTDQSLAMRGSDASDEERSILEAIPYKSNRVVLHRDPSFMPRRPGAWAAWNYLRDASTGDESEICVTYWMNRLQNLDNTRPLFVTLNPVRDPAPGTIFGEWIFDHPQFDDSSFEAQLRLNRIQGKGGIWYAGAWTGYGFHEDGLRSALEVASALGGVIPWRVDAPAAAPSSAHLPAIQAAE</sequence>
<organism evidence="2 3">
    <name type="scientific">Oricola cellulosilytica</name>
    <dbReference type="NCBI Taxonomy" id="1429082"/>
    <lineage>
        <taxon>Bacteria</taxon>
        <taxon>Pseudomonadati</taxon>
        <taxon>Pseudomonadota</taxon>
        <taxon>Alphaproteobacteria</taxon>
        <taxon>Hyphomicrobiales</taxon>
        <taxon>Ahrensiaceae</taxon>
        <taxon>Oricola</taxon>
    </lineage>
</organism>
<name>A0A4R0P9V6_9HYPH</name>
<reference evidence="2 3" key="1">
    <citation type="journal article" date="2015" name="Antonie Van Leeuwenhoek">
        <title>Oricola cellulosilytica gen. nov., sp. nov., a cellulose-degrading bacterium of the family Phyllobacteriaceae isolated from surface seashore water, and emended descriptions of Mesorhizobium loti and Phyllobacterium myrsinacearum.</title>
        <authorList>
            <person name="Hameed A."/>
            <person name="Shahina M."/>
            <person name="Lai W.A."/>
            <person name="Lin S.Y."/>
            <person name="Young L.S."/>
            <person name="Liu Y.C."/>
            <person name="Hsu Y.H."/>
            <person name="Young C.C."/>
        </authorList>
    </citation>
    <scope>NUCLEOTIDE SEQUENCE [LARGE SCALE GENOMIC DNA]</scope>
    <source>
        <strain evidence="2 3">KCTC 52183</strain>
    </source>
</reference>
<dbReference type="Gene3D" id="3.50.50.60">
    <property type="entry name" value="FAD/NAD(P)-binding domain"/>
    <property type="match status" value="1"/>
</dbReference>
<dbReference type="AlphaFoldDB" id="A0A4R0P9V6"/>
<dbReference type="GO" id="GO:0016491">
    <property type="term" value="F:oxidoreductase activity"/>
    <property type="evidence" value="ECO:0007669"/>
    <property type="project" value="TreeGrafter"/>
</dbReference>
<gene>
    <name evidence="2" type="ORF">E0D97_15050</name>
</gene>
<dbReference type="EMBL" id="SJST01000007">
    <property type="protein sequence ID" value="TCD12438.1"/>
    <property type="molecule type" value="Genomic_DNA"/>
</dbReference>
<dbReference type="PANTHER" id="PTHR42923">
    <property type="entry name" value="PROTOPORPHYRINOGEN OXIDASE"/>
    <property type="match status" value="1"/>
</dbReference>
<keyword evidence="3" id="KW-1185">Reference proteome</keyword>
<keyword evidence="1" id="KW-0472">Membrane</keyword>
<dbReference type="PANTHER" id="PTHR42923:SF17">
    <property type="entry name" value="AMINE OXIDASE DOMAIN-CONTAINING PROTEIN"/>
    <property type="match status" value="1"/>
</dbReference>
<keyword evidence="1" id="KW-0812">Transmembrane</keyword>